<dbReference type="GO" id="GO:0005524">
    <property type="term" value="F:ATP binding"/>
    <property type="evidence" value="ECO:0007669"/>
    <property type="project" value="InterPro"/>
</dbReference>
<dbReference type="PATRIC" id="fig|1618740.3.peg.67"/>
<feature type="domain" description="Aminoacyl-tRNA synthetase class II (G/ P/ S/T)" evidence="3">
    <location>
        <begin position="95"/>
        <end position="149"/>
    </location>
</feature>
<comment type="caution">
    <text evidence="4">The sequence shown here is derived from an EMBL/GenBank/DDBJ whole genome shotgun (WGS) entry which is preliminary data.</text>
</comment>
<dbReference type="GO" id="GO:0006433">
    <property type="term" value="P:prolyl-tRNA aminoacylation"/>
    <property type="evidence" value="ECO:0007669"/>
    <property type="project" value="InterPro"/>
</dbReference>
<keyword evidence="4" id="KW-0436">Ligase</keyword>
<gene>
    <name evidence="4" type="ORF">UR70_C0002G0024</name>
</gene>
<sequence>MRQSKLFTKTKKEVPTDEMSKNAELLLRGGFIHKEIAGVYSYLPLGLSVLNKIENIIREEMNAIGGQEIVMTALQNPELWKKTDRWDDQKVDIWFKTKLKNDTELGLGFTHEEPLTNIMKNYISSYRDLPCYVYQFQTKFRNEIRAKSGVHSGVYDERPLFVFQR</sequence>
<dbReference type="Pfam" id="PF00587">
    <property type="entry name" value="tRNA-synt_2b"/>
    <property type="match status" value="1"/>
</dbReference>
<organism evidence="4">
    <name type="scientific">Candidatus Nomurabacteria bacterium GW2011_GWB1_35_20</name>
    <dbReference type="NCBI Taxonomy" id="1618740"/>
    <lineage>
        <taxon>Bacteria</taxon>
        <taxon>Candidatus Nomuraibacteriota</taxon>
    </lineage>
</organism>
<dbReference type="InterPro" id="IPR002316">
    <property type="entry name" value="Pro-tRNA-ligase_IIa"/>
</dbReference>
<dbReference type="InterPro" id="IPR002314">
    <property type="entry name" value="aa-tRNA-synt_IIb"/>
</dbReference>
<accession>A0A0G0ECF5</accession>
<dbReference type="Gene3D" id="3.30.930.10">
    <property type="entry name" value="Bira Bifunctional Protein, Domain 2"/>
    <property type="match status" value="1"/>
</dbReference>
<keyword evidence="4" id="KW-0030">Aminoacyl-tRNA synthetase</keyword>
<dbReference type="PANTHER" id="PTHR42753">
    <property type="entry name" value="MITOCHONDRIAL RIBOSOME PROTEIN L39/PROLYL-TRNA LIGASE FAMILY MEMBER"/>
    <property type="match status" value="1"/>
</dbReference>
<dbReference type="Proteomes" id="UP000034923">
    <property type="component" value="Unassembled WGS sequence"/>
</dbReference>
<proteinExistence type="predicted"/>
<evidence type="ECO:0000313" key="4">
    <source>
        <dbReference type="EMBL" id="KKP72955.1"/>
    </source>
</evidence>
<evidence type="ECO:0000256" key="2">
    <source>
        <dbReference type="ARBA" id="ARBA00022917"/>
    </source>
</evidence>
<dbReference type="EMBL" id="LBQE01000002">
    <property type="protein sequence ID" value="KKP72955.1"/>
    <property type="molecule type" value="Genomic_DNA"/>
</dbReference>
<evidence type="ECO:0000259" key="3">
    <source>
        <dbReference type="Pfam" id="PF00587"/>
    </source>
</evidence>
<keyword evidence="2" id="KW-0648">Protein biosynthesis</keyword>
<dbReference type="InterPro" id="IPR045864">
    <property type="entry name" value="aa-tRNA-synth_II/BPL/LPL"/>
</dbReference>
<dbReference type="AlphaFoldDB" id="A0A0G0ECF5"/>
<dbReference type="SUPFAM" id="SSF55681">
    <property type="entry name" value="Class II aaRS and biotin synthetases"/>
    <property type="match status" value="1"/>
</dbReference>
<name>A0A0G0ECF5_9BACT</name>
<dbReference type="GO" id="GO:0005829">
    <property type="term" value="C:cytosol"/>
    <property type="evidence" value="ECO:0007669"/>
    <property type="project" value="TreeGrafter"/>
</dbReference>
<dbReference type="GO" id="GO:0004827">
    <property type="term" value="F:proline-tRNA ligase activity"/>
    <property type="evidence" value="ECO:0007669"/>
    <property type="project" value="InterPro"/>
</dbReference>
<protein>
    <recommendedName>
        <fullName evidence="1">Proline--tRNA ligase</fullName>
    </recommendedName>
</protein>
<dbReference type="PRINTS" id="PR01046">
    <property type="entry name" value="TRNASYNTHPRO"/>
</dbReference>
<evidence type="ECO:0000256" key="1">
    <source>
        <dbReference type="ARBA" id="ARBA00019110"/>
    </source>
</evidence>
<reference evidence="4" key="1">
    <citation type="journal article" date="2015" name="Nature">
        <title>rRNA introns, odd ribosomes, and small enigmatic genomes across a large radiation of phyla.</title>
        <authorList>
            <person name="Brown C.T."/>
            <person name="Hug L.A."/>
            <person name="Thomas B.C."/>
            <person name="Sharon I."/>
            <person name="Castelle C.J."/>
            <person name="Singh A."/>
            <person name="Wilkins M.J."/>
            <person name="Williams K.H."/>
            <person name="Banfield J.F."/>
        </authorList>
    </citation>
    <scope>NUCLEOTIDE SEQUENCE [LARGE SCALE GENOMIC DNA]</scope>
</reference>
<dbReference type="InterPro" id="IPR050062">
    <property type="entry name" value="Pro-tRNA_synthetase"/>
</dbReference>
<dbReference type="PANTHER" id="PTHR42753:SF2">
    <property type="entry name" value="PROLINE--TRNA LIGASE"/>
    <property type="match status" value="1"/>
</dbReference>